<evidence type="ECO:0000313" key="3">
    <source>
        <dbReference type="Proteomes" id="UP000241818"/>
    </source>
</evidence>
<accession>A0A2T3B8U7</accession>
<dbReference type="InParanoid" id="A0A2T3B8U7"/>
<reference evidence="2 3" key="1">
    <citation type="journal article" date="2018" name="New Phytol.">
        <title>Comparative genomics and transcriptomics depict ericoid mycorrhizal fungi as versatile saprotrophs and plant mutualists.</title>
        <authorList>
            <person name="Martino E."/>
            <person name="Morin E."/>
            <person name="Grelet G.A."/>
            <person name="Kuo A."/>
            <person name="Kohler A."/>
            <person name="Daghino S."/>
            <person name="Barry K.W."/>
            <person name="Cichocki N."/>
            <person name="Clum A."/>
            <person name="Dockter R.B."/>
            <person name="Hainaut M."/>
            <person name="Kuo R.C."/>
            <person name="LaButti K."/>
            <person name="Lindahl B.D."/>
            <person name="Lindquist E.A."/>
            <person name="Lipzen A."/>
            <person name="Khouja H.R."/>
            <person name="Magnuson J."/>
            <person name="Murat C."/>
            <person name="Ohm R.A."/>
            <person name="Singer S.W."/>
            <person name="Spatafora J.W."/>
            <person name="Wang M."/>
            <person name="Veneault-Fourrey C."/>
            <person name="Henrissat B."/>
            <person name="Grigoriev I.V."/>
            <person name="Martin F.M."/>
            <person name="Perotto S."/>
        </authorList>
    </citation>
    <scope>NUCLEOTIDE SEQUENCE [LARGE SCALE GENOMIC DNA]</scope>
    <source>
        <strain evidence="2 3">ATCC 22711</strain>
    </source>
</reference>
<keyword evidence="1" id="KW-0732">Signal</keyword>
<name>A0A2T3B8U7_AMORE</name>
<keyword evidence="3" id="KW-1185">Reference proteome</keyword>
<dbReference type="STRING" id="857342.A0A2T3B8U7"/>
<proteinExistence type="predicted"/>
<evidence type="ECO:0008006" key="4">
    <source>
        <dbReference type="Google" id="ProtNLM"/>
    </source>
</evidence>
<protein>
    <recommendedName>
        <fullName evidence="4">DNase1 protein</fullName>
    </recommendedName>
</protein>
<dbReference type="Proteomes" id="UP000241818">
    <property type="component" value="Unassembled WGS sequence"/>
</dbReference>
<dbReference type="RefSeq" id="XP_024723303.1">
    <property type="nucleotide sequence ID" value="XM_024863616.1"/>
</dbReference>
<evidence type="ECO:0000256" key="1">
    <source>
        <dbReference type="SAM" id="SignalP"/>
    </source>
</evidence>
<dbReference type="InterPro" id="IPR037176">
    <property type="entry name" value="Osmotin/thaumatin-like_sf"/>
</dbReference>
<organism evidence="2 3">
    <name type="scientific">Amorphotheca resinae ATCC 22711</name>
    <dbReference type="NCBI Taxonomy" id="857342"/>
    <lineage>
        <taxon>Eukaryota</taxon>
        <taxon>Fungi</taxon>
        <taxon>Dikarya</taxon>
        <taxon>Ascomycota</taxon>
        <taxon>Pezizomycotina</taxon>
        <taxon>Leotiomycetes</taxon>
        <taxon>Helotiales</taxon>
        <taxon>Amorphothecaceae</taxon>
        <taxon>Amorphotheca</taxon>
    </lineage>
</organism>
<evidence type="ECO:0000313" key="2">
    <source>
        <dbReference type="EMBL" id="PSS23257.1"/>
    </source>
</evidence>
<dbReference type="AlphaFoldDB" id="A0A2T3B8U7"/>
<gene>
    <name evidence="2" type="ORF">M430DRAFT_17183</name>
</gene>
<dbReference type="OrthoDB" id="3513524at2759"/>
<feature type="signal peptide" evidence="1">
    <location>
        <begin position="1"/>
        <end position="20"/>
    </location>
</feature>
<dbReference type="EMBL" id="KZ679008">
    <property type="protein sequence ID" value="PSS23257.1"/>
    <property type="molecule type" value="Genomic_DNA"/>
</dbReference>
<dbReference type="SUPFAM" id="SSF49870">
    <property type="entry name" value="Osmotin, thaumatin-like protein"/>
    <property type="match status" value="1"/>
</dbReference>
<sequence>MQFTSTFFLAASALASLAAARTAQFVNQDGTTRHIVFTPTEGQPPIPGLTVAGNSQVSQDFPEGWIGNAYTYDDGAANVPGLLAEFRWDGFGGANYFDVSAIVNPQATDGVMMMYPSQSKQPTSGCLTVSCTNQYNQPDDIATQSTTEESITVLLGQRIKSARRNHVDVVARDYVLH</sequence>
<feature type="chain" id="PRO_5015500250" description="DNase1 protein" evidence="1">
    <location>
        <begin position="21"/>
        <end position="177"/>
    </location>
</feature>
<dbReference type="GeneID" id="36571697"/>